<gene>
    <name evidence="7" type="ORF">BCR36DRAFT_14019</name>
</gene>
<evidence type="ECO:0000313" key="8">
    <source>
        <dbReference type="Proteomes" id="UP000193719"/>
    </source>
</evidence>
<keyword evidence="4 5" id="KW-0472">Membrane</keyword>
<dbReference type="InterPro" id="IPR005821">
    <property type="entry name" value="Ion_trans_dom"/>
</dbReference>
<name>A0A1Y1USB4_9FUNG</name>
<reference evidence="7 8" key="2">
    <citation type="submission" date="2016-08" db="EMBL/GenBank/DDBJ databases">
        <title>Pervasive Adenine N6-methylation of Active Genes in Fungi.</title>
        <authorList>
            <consortium name="DOE Joint Genome Institute"/>
            <person name="Mondo S.J."/>
            <person name="Dannebaum R.O."/>
            <person name="Kuo R.C."/>
            <person name="Labutti K."/>
            <person name="Haridas S."/>
            <person name="Kuo A."/>
            <person name="Salamov A."/>
            <person name="Ahrendt S.R."/>
            <person name="Lipzen A."/>
            <person name="Sullivan W."/>
            <person name="Andreopoulos W.B."/>
            <person name="Clum A."/>
            <person name="Lindquist E."/>
            <person name="Daum C."/>
            <person name="Ramamoorthy G.K."/>
            <person name="Gryganskyi A."/>
            <person name="Culley D."/>
            <person name="Magnuson J.K."/>
            <person name="James T.Y."/>
            <person name="O'Malley M.A."/>
            <person name="Stajich J.E."/>
            <person name="Spatafora J.W."/>
            <person name="Visel A."/>
            <person name="Grigoriev I.V."/>
        </authorList>
    </citation>
    <scope>NUCLEOTIDE SEQUENCE [LARGE SCALE GENOMIC DNA]</scope>
    <source>
        <strain evidence="8">finn</strain>
    </source>
</reference>
<evidence type="ECO:0000256" key="4">
    <source>
        <dbReference type="ARBA" id="ARBA00023136"/>
    </source>
</evidence>
<dbReference type="AlphaFoldDB" id="A0A1Y1USB4"/>
<feature type="transmembrane region" description="Helical" evidence="5">
    <location>
        <begin position="14"/>
        <end position="35"/>
    </location>
</feature>
<keyword evidence="2 5" id="KW-0812">Transmembrane</keyword>
<feature type="domain" description="Ion transport" evidence="6">
    <location>
        <begin position="22"/>
        <end position="96"/>
    </location>
</feature>
<evidence type="ECO:0000256" key="1">
    <source>
        <dbReference type="ARBA" id="ARBA00004141"/>
    </source>
</evidence>
<evidence type="ECO:0000259" key="6">
    <source>
        <dbReference type="Pfam" id="PF00520"/>
    </source>
</evidence>
<feature type="transmembrane region" description="Helical" evidence="5">
    <location>
        <begin position="81"/>
        <end position="99"/>
    </location>
</feature>
<organism evidence="7 8">
    <name type="scientific">Piromyces finnis</name>
    <dbReference type="NCBI Taxonomy" id="1754191"/>
    <lineage>
        <taxon>Eukaryota</taxon>
        <taxon>Fungi</taxon>
        <taxon>Fungi incertae sedis</taxon>
        <taxon>Chytridiomycota</taxon>
        <taxon>Chytridiomycota incertae sedis</taxon>
        <taxon>Neocallimastigomycetes</taxon>
        <taxon>Neocallimastigales</taxon>
        <taxon>Neocallimastigaceae</taxon>
        <taxon>Piromyces</taxon>
    </lineage>
</organism>
<dbReference type="Proteomes" id="UP000193719">
    <property type="component" value="Unassembled WGS sequence"/>
</dbReference>
<evidence type="ECO:0000256" key="2">
    <source>
        <dbReference type="ARBA" id="ARBA00022692"/>
    </source>
</evidence>
<evidence type="ECO:0000256" key="3">
    <source>
        <dbReference type="ARBA" id="ARBA00022989"/>
    </source>
</evidence>
<accession>A0A1Y1USB4</accession>
<comment type="subcellular location">
    <subcellularLocation>
        <location evidence="1">Membrane</location>
        <topology evidence="1">Multi-pass membrane protein</topology>
    </subcellularLocation>
</comment>
<dbReference type="InterPro" id="IPR027359">
    <property type="entry name" value="Volt_channel_dom_sf"/>
</dbReference>
<proteinExistence type="predicted"/>
<reference evidence="7 8" key="1">
    <citation type="submission" date="2016-08" db="EMBL/GenBank/DDBJ databases">
        <title>Genomes of anaerobic fungi encode conserved fungal cellulosomes for biomass hydrolysis.</title>
        <authorList>
            <consortium name="DOE Joint Genome Institute"/>
            <person name="Haitjema C.H."/>
            <person name="Gilmore S.P."/>
            <person name="Henske J.K."/>
            <person name="Solomon K.V."/>
            <person name="De Groot R."/>
            <person name="Kuo A."/>
            <person name="Mondo S.J."/>
            <person name="Salamov A.A."/>
            <person name="Labutti K."/>
            <person name="Zhao Z."/>
            <person name="Chiniquy J."/>
            <person name="Barry K."/>
            <person name="Brewer H.M."/>
            <person name="Purvine S.O."/>
            <person name="Wright A.T."/>
            <person name="Boxma B."/>
            <person name="Van Alen T."/>
            <person name="Hackstein J.H."/>
            <person name="Baker S.E."/>
            <person name="Grigoriev I.V."/>
            <person name="O'Malley M.A."/>
        </authorList>
    </citation>
    <scope>NUCLEOTIDE SEQUENCE [LARGE SCALE GENOMIC DNA]</scope>
    <source>
        <strain evidence="8">finn</strain>
    </source>
</reference>
<dbReference type="GO" id="GO:0016020">
    <property type="term" value="C:membrane"/>
    <property type="evidence" value="ECO:0007669"/>
    <property type="project" value="UniProtKB-SubCell"/>
</dbReference>
<comment type="caution">
    <text evidence="7">The sequence shown here is derived from an EMBL/GenBank/DDBJ whole genome shotgun (WGS) entry which is preliminary data.</text>
</comment>
<evidence type="ECO:0000313" key="7">
    <source>
        <dbReference type="EMBL" id="ORX40346.1"/>
    </source>
</evidence>
<keyword evidence="8" id="KW-1185">Reference proteome</keyword>
<sequence length="110" mass="12722">MSTFINIIYDKELLLLHSIQITFMMIVIMVDTISVSCINKDSTEKDKKIIDNLSKVFVVIFIVEMICKLNMLNPIGNVKQYGYNIVDCIFTILSGFFFLDLERNTLLVFI</sequence>
<dbReference type="EMBL" id="MCFH01000100">
    <property type="protein sequence ID" value="ORX40346.1"/>
    <property type="molecule type" value="Genomic_DNA"/>
</dbReference>
<dbReference type="Gene3D" id="1.20.120.350">
    <property type="entry name" value="Voltage-gated potassium channels. Chain C"/>
    <property type="match status" value="1"/>
</dbReference>
<evidence type="ECO:0000256" key="5">
    <source>
        <dbReference type="SAM" id="Phobius"/>
    </source>
</evidence>
<protein>
    <recommendedName>
        <fullName evidence="6">Ion transport domain-containing protein</fullName>
    </recommendedName>
</protein>
<feature type="transmembrane region" description="Helical" evidence="5">
    <location>
        <begin position="56"/>
        <end position="75"/>
    </location>
</feature>
<keyword evidence="3 5" id="KW-1133">Transmembrane helix</keyword>
<dbReference type="GO" id="GO:0005216">
    <property type="term" value="F:monoatomic ion channel activity"/>
    <property type="evidence" value="ECO:0007669"/>
    <property type="project" value="InterPro"/>
</dbReference>
<dbReference type="Pfam" id="PF00520">
    <property type="entry name" value="Ion_trans"/>
    <property type="match status" value="1"/>
</dbReference>